<name>A0A2M8EXB6_9BACT</name>
<dbReference type="EMBL" id="PFSC01000135">
    <property type="protein sequence ID" value="PJC30511.1"/>
    <property type="molecule type" value="Genomic_DNA"/>
</dbReference>
<protein>
    <submittedName>
        <fullName evidence="1">Uncharacterized protein</fullName>
    </submittedName>
</protein>
<evidence type="ECO:0000313" key="1">
    <source>
        <dbReference type="EMBL" id="PJC30511.1"/>
    </source>
</evidence>
<dbReference type="AlphaFoldDB" id="A0A2M8EXB6"/>
<proteinExistence type="predicted"/>
<sequence>MASVYYTFDKDLNLYFLSAPSTLHAKQILQNSQVAVSIADSHQGILSKKRGLQISGEAHQISGTAKIKHVLQPWKSALGVVDPTLTHKVATGKMFKIMPKKIKLFDQELFKVEDGMEPVLEL</sequence>
<reference evidence="2" key="1">
    <citation type="submission" date="2017-09" db="EMBL/GenBank/DDBJ databases">
        <title>Depth-based differentiation of microbial function through sediment-hosted aquifers and enrichment of novel symbionts in the deep terrestrial subsurface.</title>
        <authorList>
            <person name="Probst A.J."/>
            <person name="Ladd B."/>
            <person name="Jarett J.K."/>
            <person name="Geller-Mcgrath D.E."/>
            <person name="Sieber C.M.K."/>
            <person name="Emerson J.B."/>
            <person name="Anantharaman K."/>
            <person name="Thomas B.C."/>
            <person name="Malmstrom R."/>
            <person name="Stieglmeier M."/>
            <person name="Klingl A."/>
            <person name="Woyke T."/>
            <person name="Ryan C.M."/>
            <person name="Banfield J.F."/>
        </authorList>
    </citation>
    <scope>NUCLEOTIDE SEQUENCE [LARGE SCALE GENOMIC DNA]</scope>
</reference>
<comment type="caution">
    <text evidence="1">The sequence shown here is derived from an EMBL/GenBank/DDBJ whole genome shotgun (WGS) entry which is preliminary data.</text>
</comment>
<accession>A0A2M8EXB6</accession>
<dbReference type="InterPro" id="IPR012349">
    <property type="entry name" value="Split_barrel_FMN-bd"/>
</dbReference>
<dbReference type="Proteomes" id="UP000231383">
    <property type="component" value="Unassembled WGS sequence"/>
</dbReference>
<dbReference type="SUPFAM" id="SSF50475">
    <property type="entry name" value="FMN-binding split barrel"/>
    <property type="match status" value="1"/>
</dbReference>
<organism evidence="1 2">
    <name type="scientific">Candidatus Roizmanbacteria bacterium CG_4_9_14_0_2_um_filter_39_13</name>
    <dbReference type="NCBI Taxonomy" id="1974839"/>
    <lineage>
        <taxon>Bacteria</taxon>
        <taxon>Candidatus Roizmaniibacteriota</taxon>
    </lineage>
</organism>
<dbReference type="Gene3D" id="2.30.110.10">
    <property type="entry name" value="Electron Transport, Fmn-binding Protein, Chain A"/>
    <property type="match status" value="1"/>
</dbReference>
<evidence type="ECO:0000313" key="2">
    <source>
        <dbReference type="Proteomes" id="UP000231383"/>
    </source>
</evidence>
<gene>
    <name evidence="1" type="ORF">CO051_05340</name>
</gene>